<feature type="transmembrane region" description="Helical" evidence="1">
    <location>
        <begin position="187"/>
        <end position="212"/>
    </location>
</feature>
<dbReference type="AlphaFoldDB" id="A0AA36Y4Z5"/>
<feature type="transmembrane region" description="Helical" evidence="1">
    <location>
        <begin position="39"/>
        <end position="57"/>
    </location>
</feature>
<dbReference type="RefSeq" id="WP_009533235.1">
    <property type="nucleotide sequence ID" value="NZ_CAJPPX010000025.1"/>
</dbReference>
<keyword evidence="3" id="KW-1185">Reference proteome</keyword>
<accession>A0AA36Y4Z5</accession>
<reference evidence="2 3" key="1">
    <citation type="submission" date="2011-10" db="EMBL/GenBank/DDBJ databases">
        <title>The Genome Sequence of Lachnospiraceae bacterium ACC2.</title>
        <authorList>
            <consortium name="The Broad Institute Genome Sequencing Platform"/>
            <person name="Earl A."/>
            <person name="Ward D."/>
            <person name="Feldgarden M."/>
            <person name="Gevers D."/>
            <person name="Sizova M."/>
            <person name="Hazen A."/>
            <person name="Epstein S."/>
            <person name="Young S.K."/>
            <person name="Zeng Q."/>
            <person name="Gargeya S."/>
            <person name="Fitzgerald M."/>
            <person name="Haas B."/>
            <person name="Abouelleil A."/>
            <person name="Alvarado L."/>
            <person name="Arachchi H.M."/>
            <person name="Berlin A."/>
            <person name="Brown A."/>
            <person name="Chapman S.B."/>
            <person name="Chen Z."/>
            <person name="Dunbar C."/>
            <person name="Freedman E."/>
            <person name="Gearin G."/>
            <person name="Goldberg J."/>
            <person name="Griggs A."/>
            <person name="Gujja S."/>
            <person name="Heiman D."/>
            <person name="Howarth C."/>
            <person name="Larson L."/>
            <person name="Lui A."/>
            <person name="MacDonald P.J.P."/>
            <person name="Montmayeur A."/>
            <person name="Murphy C."/>
            <person name="Neiman D."/>
            <person name="Pearson M."/>
            <person name="Priest M."/>
            <person name="Roberts A."/>
            <person name="Saif S."/>
            <person name="Shea T."/>
            <person name="Shenoy N."/>
            <person name="Sisk P."/>
            <person name="Stolte C."/>
            <person name="Sykes S."/>
            <person name="Wortman J."/>
            <person name="Nusbaum C."/>
            <person name="Birren B."/>
        </authorList>
    </citation>
    <scope>NUCLEOTIDE SEQUENCE [LARGE SCALE GENOMIC DNA]</scope>
    <source>
        <strain evidence="2 3">ACC2</strain>
    </source>
</reference>
<sequence length="217" mass="23973">MVANLVRKDFLLVKKMAAAFLAVSILVPIILMVNAAQMAGIEIISCLYMVILTEILFMQSVAMEEEKSPKAVALLCAAPYSRKSYIIARYLCYLIFYGASLAIYSVIAAVYPRFNFLNVTEALTVFLISTVLYGIYTPIMIKYGATKGQLVISAAILLVSMGPTFLVRLFHPDLHHIIEFLQGSSNLMTAIVVGISGVVIFTLSMILSIRIFSRKEL</sequence>
<dbReference type="Proteomes" id="UP000018466">
    <property type="component" value="Unassembled WGS sequence"/>
</dbReference>
<feature type="transmembrane region" description="Helical" evidence="1">
    <location>
        <begin position="116"/>
        <end position="136"/>
    </location>
</feature>
<gene>
    <name evidence="2" type="ORF">HMPREF9623_01403</name>
</gene>
<dbReference type="Pfam" id="PF13346">
    <property type="entry name" value="ABC2_membrane_5"/>
    <property type="match status" value="1"/>
</dbReference>
<feature type="transmembrane region" description="Helical" evidence="1">
    <location>
        <begin position="90"/>
        <end position="110"/>
    </location>
</feature>
<dbReference type="PANTHER" id="PTHR41309:SF2">
    <property type="entry name" value="MEMBRANE PROTEIN"/>
    <property type="match status" value="1"/>
</dbReference>
<proteinExistence type="predicted"/>
<evidence type="ECO:0000313" key="2">
    <source>
        <dbReference type="EMBL" id="EHO16704.1"/>
    </source>
</evidence>
<name>A0AA36Y4Z5_9FIRM</name>
<dbReference type="InterPro" id="IPR025699">
    <property type="entry name" value="ABC2_memb-like"/>
</dbReference>
<keyword evidence="1" id="KW-0812">Transmembrane</keyword>
<evidence type="ECO:0000256" key="1">
    <source>
        <dbReference type="SAM" id="Phobius"/>
    </source>
</evidence>
<organism evidence="2 3">
    <name type="scientific">Stomatobaculum longum</name>
    <dbReference type="NCBI Taxonomy" id="796942"/>
    <lineage>
        <taxon>Bacteria</taxon>
        <taxon>Bacillati</taxon>
        <taxon>Bacillota</taxon>
        <taxon>Clostridia</taxon>
        <taxon>Lachnospirales</taxon>
        <taxon>Lachnospiraceae</taxon>
        <taxon>Stomatobaculum</taxon>
    </lineage>
</organism>
<dbReference type="EMBL" id="AGEL01000007">
    <property type="protein sequence ID" value="EHO16704.1"/>
    <property type="molecule type" value="Genomic_DNA"/>
</dbReference>
<feature type="transmembrane region" description="Helical" evidence="1">
    <location>
        <begin position="12"/>
        <end position="33"/>
    </location>
</feature>
<keyword evidence="1" id="KW-1133">Transmembrane helix</keyword>
<dbReference type="GeneID" id="86941147"/>
<keyword evidence="1" id="KW-0472">Membrane</keyword>
<protein>
    <submittedName>
        <fullName evidence="2">Uncharacterized protein</fullName>
    </submittedName>
</protein>
<comment type="caution">
    <text evidence="2">The sequence shown here is derived from an EMBL/GenBank/DDBJ whole genome shotgun (WGS) entry which is preliminary data.</text>
</comment>
<evidence type="ECO:0000313" key="3">
    <source>
        <dbReference type="Proteomes" id="UP000018466"/>
    </source>
</evidence>
<feature type="transmembrane region" description="Helical" evidence="1">
    <location>
        <begin position="148"/>
        <end position="167"/>
    </location>
</feature>
<dbReference type="PANTHER" id="PTHR41309">
    <property type="entry name" value="MEMBRANE PROTEIN-RELATED"/>
    <property type="match status" value="1"/>
</dbReference>